<proteinExistence type="predicted"/>
<sequence>MRNRAICQRAKRLRGIVLFVFPFLLCLFFVLEVAARCSDMIQFQKQE</sequence>
<evidence type="ECO:0000313" key="2">
    <source>
        <dbReference type="Proteomes" id="UP000005636"/>
    </source>
</evidence>
<evidence type="ECO:0000313" key="1">
    <source>
        <dbReference type="EMBL" id="AEV17581.1"/>
    </source>
</evidence>
<accession>A0ABM5MDD3</accession>
<dbReference type="Proteomes" id="UP000005636">
    <property type="component" value="Chromosome"/>
</dbReference>
<keyword evidence="2" id="KW-1185">Reference proteome</keyword>
<gene>
    <name evidence="1" type="ORF">GTCCBUS3UF5_2550</name>
</gene>
<protein>
    <submittedName>
        <fullName evidence="1">Uncharacterized protein</fullName>
    </submittedName>
</protein>
<name>A0ABM5MDD3_GEOTH</name>
<reference evidence="1 2" key="1">
    <citation type="submission" date="2011-11" db="EMBL/GenBank/DDBJ databases">
        <title>Complete genome sequence of thermophilic Geobacillus thermoleovorans CCB_US3_UF5.</title>
        <authorList>
            <person name="Muhd Sakaff M.K.L."/>
            <person name="Abdul Rahman A.Y."/>
            <person name="Saito J.A."/>
            <person name="Hou S."/>
            <person name="Alam M."/>
        </authorList>
    </citation>
    <scope>NUCLEOTIDE SEQUENCE [LARGE SCALE GENOMIC DNA]</scope>
    <source>
        <strain evidence="1 2">CCB_US3_UF5</strain>
    </source>
</reference>
<organism evidence="1 2">
    <name type="scientific">Geobacillus thermoleovorans CCB_US3_UF5</name>
    <dbReference type="NCBI Taxonomy" id="1111068"/>
    <lineage>
        <taxon>Bacteria</taxon>
        <taxon>Bacillati</taxon>
        <taxon>Bacillota</taxon>
        <taxon>Bacilli</taxon>
        <taxon>Bacillales</taxon>
        <taxon>Anoxybacillaceae</taxon>
        <taxon>Geobacillus</taxon>
        <taxon>Geobacillus thermoleovorans group</taxon>
    </lineage>
</organism>
<dbReference type="EMBL" id="CP003125">
    <property type="protein sequence ID" value="AEV17581.1"/>
    <property type="molecule type" value="Genomic_DNA"/>
</dbReference>